<proteinExistence type="predicted"/>
<dbReference type="AlphaFoldDB" id="A0A401NLM1"/>
<organism evidence="1 2">
    <name type="scientific">Scyliorhinus torazame</name>
    <name type="common">Cloudy catshark</name>
    <name type="synonym">Catulus torazame</name>
    <dbReference type="NCBI Taxonomy" id="75743"/>
    <lineage>
        <taxon>Eukaryota</taxon>
        <taxon>Metazoa</taxon>
        <taxon>Chordata</taxon>
        <taxon>Craniata</taxon>
        <taxon>Vertebrata</taxon>
        <taxon>Chondrichthyes</taxon>
        <taxon>Elasmobranchii</taxon>
        <taxon>Galeomorphii</taxon>
        <taxon>Galeoidea</taxon>
        <taxon>Carcharhiniformes</taxon>
        <taxon>Scyliorhinidae</taxon>
        <taxon>Scyliorhinus</taxon>
    </lineage>
</organism>
<reference evidence="1 2" key="1">
    <citation type="journal article" date="2018" name="Nat. Ecol. Evol.">
        <title>Shark genomes provide insights into elasmobranch evolution and the origin of vertebrates.</title>
        <authorList>
            <person name="Hara Y"/>
            <person name="Yamaguchi K"/>
            <person name="Onimaru K"/>
            <person name="Kadota M"/>
            <person name="Koyanagi M"/>
            <person name="Keeley SD"/>
            <person name="Tatsumi K"/>
            <person name="Tanaka K"/>
            <person name="Motone F"/>
            <person name="Kageyama Y"/>
            <person name="Nozu R"/>
            <person name="Adachi N"/>
            <person name="Nishimura O"/>
            <person name="Nakagawa R"/>
            <person name="Tanegashima C"/>
            <person name="Kiyatake I"/>
            <person name="Matsumoto R"/>
            <person name="Murakumo K"/>
            <person name="Nishida K"/>
            <person name="Terakita A"/>
            <person name="Kuratani S"/>
            <person name="Sato K"/>
            <person name="Hyodo S Kuraku.S."/>
        </authorList>
    </citation>
    <scope>NUCLEOTIDE SEQUENCE [LARGE SCALE GENOMIC DNA]</scope>
</reference>
<dbReference type="EMBL" id="BFAA01007695">
    <property type="protein sequence ID" value="GCB61747.1"/>
    <property type="molecule type" value="Genomic_DNA"/>
</dbReference>
<name>A0A401NLM1_SCYTO</name>
<gene>
    <name evidence="1" type="ORF">scyTo_0014379</name>
</gene>
<sequence>MKSCLGGEVAWIGNIICCGERICTVEKGFVLWIWSGRKLAGVEGFEDWRKSGYFRNFVVTRAAGGVWWRDCCLYKVGSTVTVEDALHLGNYPEQIKYGLTTPSVFTNVSKVQCLLQREEIESGTHQLGCNGTRLHHKTL</sequence>
<evidence type="ECO:0000313" key="1">
    <source>
        <dbReference type="EMBL" id="GCB61747.1"/>
    </source>
</evidence>
<comment type="caution">
    <text evidence="1">The sequence shown here is derived from an EMBL/GenBank/DDBJ whole genome shotgun (WGS) entry which is preliminary data.</text>
</comment>
<accession>A0A401NLM1</accession>
<protein>
    <submittedName>
        <fullName evidence="1">Uncharacterized protein</fullName>
    </submittedName>
</protein>
<keyword evidence="2" id="KW-1185">Reference proteome</keyword>
<evidence type="ECO:0000313" key="2">
    <source>
        <dbReference type="Proteomes" id="UP000288216"/>
    </source>
</evidence>
<dbReference type="Proteomes" id="UP000288216">
    <property type="component" value="Unassembled WGS sequence"/>
</dbReference>